<dbReference type="CDD" id="cd06225">
    <property type="entry name" value="HAMP"/>
    <property type="match status" value="1"/>
</dbReference>
<name>A0ABS8D7S4_9NEIS</name>
<dbReference type="Pfam" id="PF08447">
    <property type="entry name" value="PAS_3"/>
    <property type="match status" value="1"/>
</dbReference>
<dbReference type="PROSITE" id="PS50111">
    <property type="entry name" value="CHEMOTAXIS_TRANSDUC_2"/>
    <property type="match status" value="1"/>
</dbReference>
<dbReference type="SMART" id="SM00283">
    <property type="entry name" value="MA"/>
    <property type="match status" value="1"/>
</dbReference>
<evidence type="ECO:0000256" key="3">
    <source>
        <dbReference type="PROSITE-ProRule" id="PRU00284"/>
    </source>
</evidence>
<dbReference type="PROSITE" id="PS50112">
    <property type="entry name" value="PAS"/>
    <property type="match status" value="1"/>
</dbReference>
<dbReference type="InterPro" id="IPR003660">
    <property type="entry name" value="HAMP_dom"/>
</dbReference>
<keyword evidence="4" id="KW-0812">Transmembrane</keyword>
<proteinExistence type="inferred from homology"/>
<comment type="similarity">
    <text evidence="2">Belongs to the methyl-accepting chemotaxis (MCP) protein family.</text>
</comment>
<feature type="transmembrane region" description="Helical" evidence="4">
    <location>
        <begin position="151"/>
        <end position="171"/>
    </location>
</feature>
<evidence type="ECO:0000259" key="6">
    <source>
        <dbReference type="PROSITE" id="PS50112"/>
    </source>
</evidence>
<dbReference type="Pfam" id="PF00672">
    <property type="entry name" value="HAMP"/>
    <property type="match status" value="1"/>
</dbReference>
<keyword evidence="4" id="KW-1133">Transmembrane helix</keyword>
<dbReference type="SUPFAM" id="SSF55785">
    <property type="entry name" value="PYP-like sensor domain (PAS domain)"/>
    <property type="match status" value="1"/>
</dbReference>
<dbReference type="InterPro" id="IPR004089">
    <property type="entry name" value="MCPsignal_dom"/>
</dbReference>
<dbReference type="PANTHER" id="PTHR32089:SF112">
    <property type="entry name" value="LYSOZYME-LIKE PROTEIN-RELATED"/>
    <property type="match status" value="1"/>
</dbReference>
<dbReference type="CDD" id="cd00130">
    <property type="entry name" value="PAS"/>
    <property type="match status" value="1"/>
</dbReference>
<reference evidence="8" key="1">
    <citation type="submission" date="2021-10" db="EMBL/GenBank/DDBJ databases">
        <title>The complete genome sequence of Leeia sp. TBRC 13508.</title>
        <authorList>
            <person name="Charoenyingcharoen P."/>
            <person name="Yukphan P."/>
        </authorList>
    </citation>
    <scope>NUCLEOTIDE SEQUENCE</scope>
    <source>
        <strain evidence="8">TBRC 13508</strain>
    </source>
</reference>
<dbReference type="Gene3D" id="1.10.287.950">
    <property type="entry name" value="Methyl-accepting chemotaxis protein"/>
    <property type="match status" value="1"/>
</dbReference>
<dbReference type="SMART" id="SM00091">
    <property type="entry name" value="PAS"/>
    <property type="match status" value="1"/>
</dbReference>
<dbReference type="SMART" id="SM00086">
    <property type="entry name" value="PAC"/>
    <property type="match status" value="1"/>
</dbReference>
<dbReference type="Pfam" id="PF00015">
    <property type="entry name" value="MCPsignal"/>
    <property type="match status" value="1"/>
</dbReference>
<evidence type="ECO:0000256" key="2">
    <source>
        <dbReference type="ARBA" id="ARBA00029447"/>
    </source>
</evidence>
<organism evidence="8 9">
    <name type="scientific">Leeia speluncae</name>
    <dbReference type="NCBI Taxonomy" id="2884804"/>
    <lineage>
        <taxon>Bacteria</taxon>
        <taxon>Pseudomonadati</taxon>
        <taxon>Pseudomonadota</taxon>
        <taxon>Betaproteobacteria</taxon>
        <taxon>Neisseriales</taxon>
        <taxon>Leeiaceae</taxon>
        <taxon>Leeia</taxon>
    </lineage>
</organism>
<protein>
    <submittedName>
        <fullName evidence="8">Methyl-accepting chemotaxis protein</fullName>
    </submittedName>
</protein>
<dbReference type="RefSeq" id="WP_227181050.1">
    <property type="nucleotide sequence ID" value="NZ_JAJBZT010000006.1"/>
</dbReference>
<dbReference type="EMBL" id="JAJBZT010000006">
    <property type="protein sequence ID" value="MCB6184238.1"/>
    <property type="molecule type" value="Genomic_DNA"/>
</dbReference>
<dbReference type="NCBIfam" id="TIGR00229">
    <property type="entry name" value="sensory_box"/>
    <property type="match status" value="1"/>
</dbReference>
<dbReference type="InterPro" id="IPR035965">
    <property type="entry name" value="PAS-like_dom_sf"/>
</dbReference>
<feature type="domain" description="HAMP" evidence="7">
    <location>
        <begin position="198"/>
        <end position="250"/>
    </location>
</feature>
<evidence type="ECO:0000256" key="1">
    <source>
        <dbReference type="ARBA" id="ARBA00023224"/>
    </source>
</evidence>
<dbReference type="InterPro" id="IPR001610">
    <property type="entry name" value="PAC"/>
</dbReference>
<evidence type="ECO:0000256" key="4">
    <source>
        <dbReference type="SAM" id="Phobius"/>
    </source>
</evidence>
<gene>
    <name evidence="8" type="ORF">LIN78_11855</name>
</gene>
<evidence type="ECO:0000259" key="5">
    <source>
        <dbReference type="PROSITE" id="PS50111"/>
    </source>
</evidence>
<evidence type="ECO:0000313" key="9">
    <source>
        <dbReference type="Proteomes" id="UP001165395"/>
    </source>
</evidence>
<keyword evidence="9" id="KW-1185">Reference proteome</keyword>
<dbReference type="CDD" id="cd11386">
    <property type="entry name" value="MCP_signal"/>
    <property type="match status" value="1"/>
</dbReference>
<feature type="transmembrane region" description="Helical" evidence="4">
    <location>
        <begin position="177"/>
        <end position="196"/>
    </location>
</feature>
<keyword evidence="4" id="KW-0472">Membrane</keyword>
<feature type="domain" description="PAS" evidence="6">
    <location>
        <begin position="25"/>
        <end position="49"/>
    </location>
</feature>
<dbReference type="InterPro" id="IPR013655">
    <property type="entry name" value="PAS_fold_3"/>
</dbReference>
<evidence type="ECO:0000313" key="8">
    <source>
        <dbReference type="EMBL" id="MCB6184238.1"/>
    </source>
</evidence>
<dbReference type="PANTHER" id="PTHR32089">
    <property type="entry name" value="METHYL-ACCEPTING CHEMOTAXIS PROTEIN MCPB"/>
    <property type="match status" value="1"/>
</dbReference>
<dbReference type="Proteomes" id="UP001165395">
    <property type="component" value="Unassembled WGS sequence"/>
</dbReference>
<evidence type="ECO:0000259" key="7">
    <source>
        <dbReference type="PROSITE" id="PS50885"/>
    </source>
</evidence>
<dbReference type="SUPFAM" id="SSF58104">
    <property type="entry name" value="Methyl-accepting chemotaxis protein (MCP) signaling domain"/>
    <property type="match status" value="1"/>
</dbReference>
<comment type="caution">
    <text evidence="8">The sequence shown here is derived from an EMBL/GenBank/DDBJ whole genome shotgun (WGS) entry which is preliminary data.</text>
</comment>
<dbReference type="InterPro" id="IPR000014">
    <property type="entry name" value="PAS"/>
</dbReference>
<keyword evidence="1 3" id="KW-0807">Transducer</keyword>
<accession>A0ABS8D7S4</accession>
<dbReference type="PROSITE" id="PS50885">
    <property type="entry name" value="HAMP"/>
    <property type="match status" value="1"/>
</dbReference>
<sequence length="529" mass="57736">MKKNLPVTTTERFVHPSQPIVTKTDLKGRITYVNQAFLDISGYSKEELIREPHNIVRHPDMPPAAFQDLWDTLKQDSPWKGLVKNRAKNGDFYWVEAYASPIKENGQTVGYVSVRNTPNRADVDGAEKLYQAANAGQASIPKTQVHHGLPIAAYLFASVFVSLLTMGLLLLPLQDGWRDAVVGVGALLTVITAVVMHKLITHPIKQAEAAIQKISESNLKENIEITGFREIARMLTSLQTMRINLRATFCDVLQAANRVHDDAEALTKQAAKMDVETEDTISGINQIAASLEELSTSISEISHATQSSATEAEKTKAIVEQGRTHVDASIASVSDVLNVVNATHQQMDGLQQAADQIRTLTTTIREIADQTNLLALNAAIEAARAGEQGRGFAVVADEVRKLAERTSNSTVEITATIQRILEGVQQTITHIDHVVNAVEHSTGLIQGNKENLAKIQEASDLVNDKAKDIASMLAHQSSTSNEITTSMVSINNLSDNHIATSSQINQAALDLEKTSESLNDLLDHFKKSL</sequence>
<feature type="domain" description="Methyl-accepting transducer" evidence="5">
    <location>
        <begin position="255"/>
        <end position="491"/>
    </location>
</feature>
<dbReference type="Gene3D" id="3.30.450.20">
    <property type="entry name" value="PAS domain"/>
    <property type="match status" value="1"/>
</dbReference>